<dbReference type="STRING" id="1227492.C482_19234"/>
<protein>
    <submittedName>
        <fullName evidence="1">Uncharacterized protein</fullName>
    </submittedName>
</protein>
<evidence type="ECO:0000313" key="2">
    <source>
        <dbReference type="Proteomes" id="UP000011693"/>
    </source>
</evidence>
<dbReference type="AlphaFoldDB" id="M0A8B2"/>
<dbReference type="PATRIC" id="fig|1227492.4.peg.3823"/>
<proteinExistence type="predicted"/>
<sequence>MYRFPQYSWTMWGGSSGERDPLFTAEFVLQRCPGIGPVAKVDVRIITQQDIAEIKLRVAQQHGRFTAGSVS</sequence>
<dbReference type="EMBL" id="AOIN01000098">
    <property type="protein sequence ID" value="ELY93563.1"/>
    <property type="molecule type" value="Genomic_DNA"/>
</dbReference>
<reference evidence="1 2" key="1">
    <citation type="journal article" date="2014" name="PLoS Genet.">
        <title>Phylogenetically driven sequencing of extremely halophilic archaea reveals strategies for static and dynamic osmo-response.</title>
        <authorList>
            <person name="Becker E.A."/>
            <person name="Seitzer P.M."/>
            <person name="Tritt A."/>
            <person name="Larsen D."/>
            <person name="Krusor M."/>
            <person name="Yao A.I."/>
            <person name="Wu D."/>
            <person name="Madern D."/>
            <person name="Eisen J.A."/>
            <person name="Darling A.E."/>
            <person name="Facciotti M.T."/>
        </authorList>
    </citation>
    <scope>NUCLEOTIDE SEQUENCE [LARGE SCALE GENOMIC DNA]</scope>
    <source>
        <strain evidence="1 2">JCM 10990</strain>
    </source>
</reference>
<dbReference type="Proteomes" id="UP000011693">
    <property type="component" value="Unassembled WGS sequence"/>
</dbReference>
<accession>M0A8B2</accession>
<comment type="caution">
    <text evidence="1">The sequence shown here is derived from an EMBL/GenBank/DDBJ whole genome shotgun (WGS) entry which is preliminary data.</text>
</comment>
<organism evidence="1 2">
    <name type="scientific">Natrialba chahannaoensis JCM 10990</name>
    <dbReference type="NCBI Taxonomy" id="1227492"/>
    <lineage>
        <taxon>Archaea</taxon>
        <taxon>Methanobacteriati</taxon>
        <taxon>Methanobacteriota</taxon>
        <taxon>Stenosarchaea group</taxon>
        <taxon>Halobacteria</taxon>
        <taxon>Halobacteriales</taxon>
        <taxon>Natrialbaceae</taxon>
        <taxon>Natrialba</taxon>
    </lineage>
</organism>
<keyword evidence="2" id="KW-1185">Reference proteome</keyword>
<name>M0A8B2_9EURY</name>
<gene>
    <name evidence="1" type="ORF">C482_19234</name>
</gene>
<evidence type="ECO:0000313" key="1">
    <source>
        <dbReference type="EMBL" id="ELY93563.1"/>
    </source>
</evidence>